<keyword evidence="4" id="KW-1185">Reference proteome</keyword>
<dbReference type="Proteomes" id="UP000029646">
    <property type="component" value="Unassembled WGS sequence"/>
</dbReference>
<dbReference type="EMBL" id="BBNY01000003">
    <property type="protein sequence ID" value="GAL88557.1"/>
    <property type="molecule type" value="Genomic_DNA"/>
</dbReference>
<reference evidence="4" key="1">
    <citation type="journal article" date="2014" name="Genome Announc.">
        <title>Draft Genome Sequence of Marine Flavobacterium Jejuia pallidilutea Strain 11shimoA1 and Pigmentation Mutants.</title>
        <authorList>
            <person name="Takatani N."/>
            <person name="Nakanishi M."/>
            <person name="Meirelles P."/>
            <person name="Mino S."/>
            <person name="Suda W."/>
            <person name="Oshima K."/>
            <person name="Hattori M."/>
            <person name="Ohkuma M."/>
            <person name="Hosokawa M."/>
            <person name="Miyashita K."/>
            <person name="Thompson F.L."/>
            <person name="Niwa A."/>
            <person name="Sawabe T."/>
            <person name="Sawabe T."/>
        </authorList>
    </citation>
    <scope>NUCLEOTIDE SEQUENCE [LARGE SCALE GENOMIC DNA]</scope>
    <source>
        <strain evidence="4">JCM 19538</strain>
    </source>
</reference>
<gene>
    <name evidence="1" type="ORF">JCM19302_1595</name>
    <name evidence="2" type="ORF">JCM19538_3070</name>
</gene>
<comment type="caution">
    <text evidence="1">The sequence shown here is derived from an EMBL/GenBank/DDBJ whole genome shotgun (WGS) entry which is preliminary data.</text>
</comment>
<evidence type="ECO:0000313" key="2">
    <source>
        <dbReference type="EMBL" id="GAL88557.1"/>
    </source>
</evidence>
<evidence type="ECO:0000313" key="4">
    <source>
        <dbReference type="Proteomes" id="UP000030184"/>
    </source>
</evidence>
<evidence type="ECO:0000313" key="3">
    <source>
        <dbReference type="Proteomes" id="UP000029646"/>
    </source>
</evidence>
<dbReference type="OrthoDB" id="9794935at2"/>
<accession>A0A090W8J4</accession>
<dbReference type="Gene3D" id="2.30.110.10">
    <property type="entry name" value="Electron Transport, Fmn-binding Protein, Chain A"/>
    <property type="match status" value="1"/>
</dbReference>
<protein>
    <submittedName>
        <fullName evidence="1">Pyridoxamine 5'-phosphate oxidase-related FMN-binding</fullName>
    </submittedName>
</protein>
<dbReference type="SUPFAM" id="SSF50475">
    <property type="entry name" value="FMN-binding split barrel"/>
    <property type="match status" value="1"/>
</dbReference>
<sequence>MIRNLNKQECLLILNTNYIAHLAYLFGECPIIIPITYYYNEADDFIICYSACGQKINSMRKHNYVSLSVDEIESVNKWKCVLVEGTFKELKGPDAKYYLHEFAKGVKHIMANKEQKEANFISEFSSKLESEGTPIVFKIDILELTGKQR</sequence>
<name>A0A090W8J4_9FLAO</name>
<dbReference type="AlphaFoldDB" id="A0A090W8J4"/>
<dbReference type="EMBL" id="BBNS01000025">
    <property type="protein sequence ID" value="GAL72473.1"/>
    <property type="molecule type" value="Genomic_DNA"/>
</dbReference>
<dbReference type="Proteomes" id="UP000030184">
    <property type="component" value="Unassembled WGS sequence"/>
</dbReference>
<proteinExistence type="predicted"/>
<organism evidence="1 3">
    <name type="scientific">Jejuia pallidilutea</name>
    <dbReference type="NCBI Taxonomy" id="504487"/>
    <lineage>
        <taxon>Bacteria</taxon>
        <taxon>Pseudomonadati</taxon>
        <taxon>Bacteroidota</taxon>
        <taxon>Flavobacteriia</taxon>
        <taxon>Flavobacteriales</taxon>
        <taxon>Flavobacteriaceae</taxon>
        <taxon>Jejuia</taxon>
    </lineage>
</organism>
<dbReference type="InterPro" id="IPR012349">
    <property type="entry name" value="Split_barrel_FMN-bd"/>
</dbReference>
<dbReference type="Pfam" id="PF12900">
    <property type="entry name" value="Pyridox_ox_2"/>
    <property type="match status" value="1"/>
</dbReference>
<evidence type="ECO:0000313" key="1">
    <source>
        <dbReference type="EMBL" id="GAL72473.1"/>
    </source>
</evidence>
<dbReference type="InterPro" id="IPR024747">
    <property type="entry name" value="Pyridox_Oxase-rel"/>
</dbReference>
<dbReference type="RefSeq" id="WP_042241038.1">
    <property type="nucleotide sequence ID" value="NZ_BBNR01000002.1"/>
</dbReference>